<name>A0A0R1X960_9LACO</name>
<accession>A0A0R1X960</accession>
<gene>
    <name evidence="1" type="ORF">FC91_GL003052</name>
</gene>
<comment type="caution">
    <text evidence="1">The sequence shown here is derived from an EMBL/GenBank/DDBJ whole genome shotgun (WGS) entry which is preliminary data.</text>
</comment>
<protein>
    <submittedName>
        <fullName evidence="1">Uncharacterized protein</fullName>
    </submittedName>
</protein>
<evidence type="ECO:0000313" key="2">
    <source>
        <dbReference type="Proteomes" id="UP000050949"/>
    </source>
</evidence>
<proteinExistence type="predicted"/>
<dbReference type="Proteomes" id="UP000050949">
    <property type="component" value="Unassembled WGS sequence"/>
</dbReference>
<sequence>MDIQMFKWKLNEDGTIAHMAGKNAKVDGKTVIEAEPPAGDCIKPKWNGTEWVSNATADDLAALKILQSQSSQPSSEQLAINQLGMMVAKLSAKVASANA</sequence>
<dbReference type="PATRIC" id="fig|1122147.4.peg.3155"/>
<evidence type="ECO:0000313" key="1">
    <source>
        <dbReference type="EMBL" id="KRM26512.1"/>
    </source>
</evidence>
<organism evidence="1 2">
    <name type="scientific">Schleiferilactobacillus harbinensis DSM 16991</name>
    <dbReference type="NCBI Taxonomy" id="1122147"/>
    <lineage>
        <taxon>Bacteria</taxon>
        <taxon>Bacillati</taxon>
        <taxon>Bacillota</taxon>
        <taxon>Bacilli</taxon>
        <taxon>Lactobacillales</taxon>
        <taxon>Lactobacillaceae</taxon>
        <taxon>Schleiferilactobacillus</taxon>
    </lineage>
</organism>
<dbReference type="EMBL" id="AZFW01000072">
    <property type="protein sequence ID" value="KRM26512.1"/>
    <property type="molecule type" value="Genomic_DNA"/>
</dbReference>
<dbReference type="AlphaFoldDB" id="A0A0R1X960"/>
<reference evidence="1 2" key="1">
    <citation type="journal article" date="2015" name="Genome Announc.">
        <title>Expanding the biotechnology potential of lactobacilli through comparative genomics of 213 strains and associated genera.</title>
        <authorList>
            <person name="Sun Z."/>
            <person name="Harris H.M."/>
            <person name="McCann A."/>
            <person name="Guo C."/>
            <person name="Argimon S."/>
            <person name="Zhang W."/>
            <person name="Yang X."/>
            <person name="Jeffery I.B."/>
            <person name="Cooney J.C."/>
            <person name="Kagawa T.F."/>
            <person name="Liu W."/>
            <person name="Song Y."/>
            <person name="Salvetti E."/>
            <person name="Wrobel A."/>
            <person name="Rasinkangas P."/>
            <person name="Parkhill J."/>
            <person name="Rea M.C."/>
            <person name="O'Sullivan O."/>
            <person name="Ritari J."/>
            <person name="Douillard F.P."/>
            <person name="Paul Ross R."/>
            <person name="Yang R."/>
            <person name="Briner A.E."/>
            <person name="Felis G.E."/>
            <person name="de Vos W.M."/>
            <person name="Barrangou R."/>
            <person name="Klaenhammer T.R."/>
            <person name="Caufield P.W."/>
            <person name="Cui Y."/>
            <person name="Zhang H."/>
            <person name="O'Toole P.W."/>
        </authorList>
    </citation>
    <scope>NUCLEOTIDE SEQUENCE [LARGE SCALE GENOMIC DNA]</scope>
    <source>
        <strain evidence="1 2">DSM 16991</strain>
    </source>
</reference>